<dbReference type="AlphaFoldDB" id="A0A2P7SJV5"/>
<comment type="caution">
    <text evidence="1">The sequence shown here is derived from an EMBL/GenBank/DDBJ whole genome shotgun (WGS) entry which is preliminary data.</text>
</comment>
<gene>
    <name evidence="1" type="ORF">C7I85_04000</name>
</gene>
<accession>A0A2P7SJV5</accession>
<organism evidence="1 2">
    <name type="scientific">Pseudaminobacter soli</name>
    <name type="common">ex Li et al. 2025</name>
    <dbReference type="NCBI Taxonomy" id="1295366"/>
    <lineage>
        <taxon>Bacteria</taxon>
        <taxon>Pseudomonadati</taxon>
        <taxon>Pseudomonadota</taxon>
        <taxon>Alphaproteobacteria</taxon>
        <taxon>Hyphomicrobiales</taxon>
        <taxon>Phyllobacteriaceae</taxon>
        <taxon>Pseudaminobacter</taxon>
    </lineage>
</organism>
<dbReference type="InterPro" id="IPR010385">
    <property type="entry name" value="DUF982"/>
</dbReference>
<name>A0A2P7SJV5_9HYPH</name>
<dbReference type="Proteomes" id="UP000240653">
    <property type="component" value="Unassembled WGS sequence"/>
</dbReference>
<evidence type="ECO:0000313" key="1">
    <source>
        <dbReference type="EMBL" id="PSJ62764.1"/>
    </source>
</evidence>
<evidence type="ECO:0000313" key="2">
    <source>
        <dbReference type="Proteomes" id="UP000240653"/>
    </source>
</evidence>
<sequence length="49" mass="5622">MMVFCVDDVPQAGDFLLHHWPRVDCPTRAKARHACLRFMKRQAPPSPST</sequence>
<reference evidence="1 2" key="1">
    <citation type="submission" date="2018-03" db="EMBL/GenBank/DDBJ databases">
        <title>The draft genome of Mesorhizobium soli JCM 19897.</title>
        <authorList>
            <person name="Li L."/>
            <person name="Liu L."/>
            <person name="Liang L."/>
            <person name="Wang T."/>
            <person name="Zhang X."/>
        </authorList>
    </citation>
    <scope>NUCLEOTIDE SEQUENCE [LARGE SCALE GENOMIC DNA]</scope>
    <source>
        <strain evidence="1 2">JCM 19897</strain>
    </source>
</reference>
<protein>
    <recommendedName>
        <fullName evidence="3">DUF982 domain-containing protein</fullName>
    </recommendedName>
</protein>
<keyword evidence="2" id="KW-1185">Reference proteome</keyword>
<dbReference type="EMBL" id="PXYL01000002">
    <property type="protein sequence ID" value="PSJ62764.1"/>
    <property type="molecule type" value="Genomic_DNA"/>
</dbReference>
<proteinExistence type="predicted"/>
<dbReference type="Gene3D" id="6.10.250.730">
    <property type="match status" value="1"/>
</dbReference>
<dbReference type="OrthoDB" id="8289987at2"/>
<dbReference type="Pfam" id="PF06169">
    <property type="entry name" value="DUF982"/>
    <property type="match status" value="1"/>
</dbReference>
<dbReference type="RefSeq" id="WP_106722663.1">
    <property type="nucleotide sequence ID" value="NZ_PXYL01000002.1"/>
</dbReference>
<evidence type="ECO:0008006" key="3">
    <source>
        <dbReference type="Google" id="ProtNLM"/>
    </source>
</evidence>